<dbReference type="InterPro" id="IPR017455">
    <property type="entry name" value="Znf_FYVE-rel"/>
</dbReference>
<keyword evidence="2 4" id="KW-0863">Zinc-finger</keyword>
<dbReference type="InterPro" id="IPR013083">
    <property type="entry name" value="Znf_RING/FYVE/PHD"/>
</dbReference>
<dbReference type="InterPro" id="IPR011011">
    <property type="entry name" value="Znf_FYVE_PHD"/>
</dbReference>
<dbReference type="PROSITE" id="PS50178">
    <property type="entry name" value="ZF_FYVE"/>
    <property type="match status" value="1"/>
</dbReference>
<dbReference type="Gene3D" id="3.30.40.10">
    <property type="entry name" value="Zinc/RING finger domain, C3HC4 (zinc finger)"/>
    <property type="match status" value="1"/>
</dbReference>
<dbReference type="AlphaFoldDB" id="G0U4U0"/>
<organism evidence="6">
    <name type="scientific">Trypanosoma vivax (strain Y486)</name>
    <dbReference type="NCBI Taxonomy" id="1055687"/>
    <lineage>
        <taxon>Eukaryota</taxon>
        <taxon>Discoba</taxon>
        <taxon>Euglenozoa</taxon>
        <taxon>Kinetoplastea</taxon>
        <taxon>Metakinetoplastina</taxon>
        <taxon>Trypanosomatida</taxon>
        <taxon>Trypanosomatidae</taxon>
        <taxon>Trypanosoma</taxon>
        <taxon>Duttonella</taxon>
    </lineage>
</organism>
<evidence type="ECO:0000313" key="6">
    <source>
        <dbReference type="EMBL" id="CCC52455.1"/>
    </source>
</evidence>
<keyword evidence="3" id="KW-0862">Zinc</keyword>
<dbReference type="SMART" id="SM00064">
    <property type="entry name" value="FYVE"/>
    <property type="match status" value="1"/>
</dbReference>
<gene>
    <name evidence="6" type="ORF">TVY486_1014980</name>
</gene>
<protein>
    <submittedName>
        <fullName evidence="6">Putative zinc finger protein</fullName>
    </submittedName>
</protein>
<evidence type="ECO:0000256" key="1">
    <source>
        <dbReference type="ARBA" id="ARBA00022723"/>
    </source>
</evidence>
<dbReference type="PANTHER" id="PTHR23164:SF30">
    <property type="entry name" value="EARLY ENDOSOME ANTIGEN 1"/>
    <property type="match status" value="1"/>
</dbReference>
<dbReference type="Pfam" id="PF01363">
    <property type="entry name" value="FYVE"/>
    <property type="match status" value="1"/>
</dbReference>
<keyword evidence="1" id="KW-0479">Metal-binding</keyword>
<dbReference type="GO" id="GO:0008270">
    <property type="term" value="F:zinc ion binding"/>
    <property type="evidence" value="ECO:0007669"/>
    <property type="project" value="UniProtKB-KW"/>
</dbReference>
<dbReference type="EMBL" id="HE573026">
    <property type="protein sequence ID" value="CCC52455.1"/>
    <property type="molecule type" value="Genomic_DNA"/>
</dbReference>
<feature type="domain" description="FYVE-type" evidence="5">
    <location>
        <begin position="476"/>
        <end position="512"/>
    </location>
</feature>
<evidence type="ECO:0000256" key="4">
    <source>
        <dbReference type="PROSITE-ProRule" id="PRU00091"/>
    </source>
</evidence>
<reference evidence="6" key="1">
    <citation type="journal article" date="2012" name="Proc. Natl. Acad. Sci. U.S.A.">
        <title>Antigenic diversity is generated by distinct evolutionary mechanisms in African trypanosome species.</title>
        <authorList>
            <person name="Jackson A.P."/>
            <person name="Berry A."/>
            <person name="Aslett M."/>
            <person name="Allison H.C."/>
            <person name="Burton P."/>
            <person name="Vavrova-Anderson J."/>
            <person name="Brown R."/>
            <person name="Browne H."/>
            <person name="Corton N."/>
            <person name="Hauser H."/>
            <person name="Gamble J."/>
            <person name="Gilderthorp R."/>
            <person name="Marcello L."/>
            <person name="McQuillan J."/>
            <person name="Otto T.D."/>
            <person name="Quail M.A."/>
            <person name="Sanders M.J."/>
            <person name="van Tonder A."/>
            <person name="Ginger M.L."/>
            <person name="Field M.C."/>
            <person name="Barry J.D."/>
            <person name="Hertz-Fowler C."/>
            <person name="Berriman M."/>
        </authorList>
    </citation>
    <scope>NUCLEOTIDE SEQUENCE</scope>
    <source>
        <strain evidence="6">Y486</strain>
    </source>
</reference>
<evidence type="ECO:0000259" key="5">
    <source>
        <dbReference type="PROSITE" id="PS50178"/>
    </source>
</evidence>
<evidence type="ECO:0000256" key="2">
    <source>
        <dbReference type="ARBA" id="ARBA00022771"/>
    </source>
</evidence>
<dbReference type="SUPFAM" id="SSF57903">
    <property type="entry name" value="FYVE/PHD zinc finger"/>
    <property type="match status" value="1"/>
</dbReference>
<evidence type="ECO:0000256" key="3">
    <source>
        <dbReference type="ARBA" id="ARBA00022833"/>
    </source>
</evidence>
<proteinExistence type="predicted"/>
<name>G0U4U0_TRYVY</name>
<sequence>MSPSTPVPSPCSFKAEIEDEASSSPAASPNESDRRCLSVAVRSSDAFELCAESHVKSEEGEPLANSRDGKVRNGCRERDACSTLVSPCVVPLHGSVSPYECRVAMRDGQLGTKREDIAAHNTTLDNDGDALEYPERPASPFVLLGHAEEGGRLLEEGQVDFSTLALEEEYACVVQKLEKLRQCENARRREIFERRAKESGVSTSDTAGQIFQPANKQENGLAISPVAKGKQLGGKFSHVLDNCSVQSTVMNETHSFGDAGLQKDCGKEWARYGRSISNMCAPNDESSFSCLDITDTLTKDSVACEVVESHPLPRLEGEEGNQVHSACMQQFRKLSQSNLMDQAGNEACNAATTGIGGDADPDISEGCSHCVGPHVGNSVCSSDVASQCDPCVVATLGNKSGNEKSPSVLGGYLLVFTIEETGMLEYVFDHEDAVQREEFRRQESVLQKEKQHIQDKGLRAVKRDRLYGGTRYWQSNESADVCPRCAKEFSFTVRKHHCRRCGELLCNDCCSQVGRDLYMSHPSGRAVQDMVDTSVGGGGRRAENQDAHGLAWMYDTHDLSGNADPRLVSENCSTTGIEAVALRRSTVDGCCDYRQLMTMESGIGCGGIKLRFSPWTRICNACYLTCLRARLESNYSPVLEDGRRRFHVLRDEEGALLCLNTAWETRRAQIDVLKHLVVERAASFAQSQLKQAGRTLSDWVHNLRLRLGNKVERQFK</sequence>
<dbReference type="PANTHER" id="PTHR23164">
    <property type="entry name" value="EARLY ENDOSOME ANTIGEN 1"/>
    <property type="match status" value="1"/>
</dbReference>
<accession>G0U4U0</accession>
<dbReference type="InterPro" id="IPR000306">
    <property type="entry name" value="Znf_FYVE"/>
</dbReference>